<dbReference type="EMBL" id="JARQWQ010000045">
    <property type="protein sequence ID" value="KAK2558171.1"/>
    <property type="molecule type" value="Genomic_DNA"/>
</dbReference>
<keyword evidence="9" id="KW-0406">Ion transport</keyword>
<evidence type="ECO:0000256" key="1">
    <source>
        <dbReference type="ARBA" id="ARBA00004141"/>
    </source>
</evidence>
<proteinExistence type="predicted"/>
<evidence type="ECO:0000256" key="6">
    <source>
        <dbReference type="ARBA" id="ARBA00022833"/>
    </source>
</evidence>
<dbReference type="InterPro" id="IPR019594">
    <property type="entry name" value="Glu/Gly-bd"/>
</dbReference>
<feature type="domain" description="Fibronectin type-II" evidence="21">
    <location>
        <begin position="1572"/>
        <end position="1619"/>
    </location>
</feature>
<dbReference type="Pfam" id="PF00090">
    <property type="entry name" value="TSP_1"/>
    <property type="match status" value="1"/>
</dbReference>
<protein>
    <submittedName>
        <fullName evidence="22">Glutamate receptor ionotropic</fullName>
    </submittedName>
</protein>
<dbReference type="CDD" id="cd00062">
    <property type="entry name" value="FN2"/>
    <property type="match status" value="1"/>
</dbReference>
<evidence type="ECO:0000256" key="4">
    <source>
        <dbReference type="ARBA" id="ARBA00022723"/>
    </source>
</evidence>
<dbReference type="Gene3D" id="3.40.190.10">
    <property type="entry name" value="Periplasmic binding protein-like II"/>
    <property type="match status" value="3"/>
</dbReference>
<keyword evidence="14" id="KW-0628">Postsynaptic cell membrane</keyword>
<evidence type="ECO:0000256" key="5">
    <source>
        <dbReference type="ARBA" id="ARBA00022737"/>
    </source>
</evidence>
<dbReference type="Proteomes" id="UP001249851">
    <property type="component" value="Unassembled WGS sequence"/>
</dbReference>
<keyword evidence="10 20" id="KW-0472">Membrane</keyword>
<dbReference type="PANTHER" id="PTHR18966">
    <property type="entry name" value="IONOTROPIC GLUTAMATE RECEPTOR"/>
    <property type="match status" value="1"/>
</dbReference>
<dbReference type="Pfam" id="PF00040">
    <property type="entry name" value="fn2"/>
    <property type="match status" value="1"/>
</dbReference>
<dbReference type="PROSITE" id="PS50092">
    <property type="entry name" value="TSP1"/>
    <property type="match status" value="1"/>
</dbReference>
<evidence type="ECO:0000256" key="10">
    <source>
        <dbReference type="ARBA" id="ARBA00023136"/>
    </source>
</evidence>
<feature type="compositionally biased region" description="Polar residues" evidence="19">
    <location>
        <begin position="1033"/>
        <end position="1045"/>
    </location>
</feature>
<dbReference type="GO" id="GO:0046872">
    <property type="term" value="F:metal ion binding"/>
    <property type="evidence" value="ECO:0007669"/>
    <property type="project" value="UniProtKB-KW"/>
</dbReference>
<dbReference type="SMART" id="SM00079">
    <property type="entry name" value="PBPe"/>
    <property type="match status" value="1"/>
</dbReference>
<evidence type="ECO:0000256" key="7">
    <source>
        <dbReference type="ARBA" id="ARBA00022989"/>
    </source>
</evidence>
<feature type="transmembrane region" description="Helical" evidence="20">
    <location>
        <begin position="594"/>
        <end position="612"/>
    </location>
</feature>
<dbReference type="InterPro" id="IPR001828">
    <property type="entry name" value="ANF_lig-bd_rcpt"/>
</dbReference>
<feature type="region of interest" description="Disordered" evidence="19">
    <location>
        <begin position="1250"/>
        <end position="1272"/>
    </location>
</feature>
<dbReference type="InterPro" id="IPR013806">
    <property type="entry name" value="Kringle-like"/>
</dbReference>
<dbReference type="SUPFAM" id="SSF57440">
    <property type="entry name" value="Kringle-like"/>
    <property type="match status" value="1"/>
</dbReference>
<keyword evidence="3 20" id="KW-0812">Transmembrane</keyword>
<dbReference type="InterPro" id="IPR000562">
    <property type="entry name" value="FN_type2_dom"/>
</dbReference>
<keyword evidence="16" id="KW-0407">Ion channel</keyword>
<evidence type="ECO:0000256" key="20">
    <source>
        <dbReference type="SAM" id="Phobius"/>
    </source>
</evidence>
<evidence type="ECO:0000256" key="15">
    <source>
        <dbReference type="ARBA" id="ARBA00023286"/>
    </source>
</evidence>
<reference evidence="22" key="1">
    <citation type="journal article" date="2023" name="G3 (Bethesda)">
        <title>Whole genome assembly and annotation of the endangered Caribbean coral Acropora cervicornis.</title>
        <authorList>
            <person name="Selwyn J.D."/>
            <person name="Vollmer S.V."/>
        </authorList>
    </citation>
    <scope>NUCLEOTIDE SEQUENCE</scope>
    <source>
        <strain evidence="22">K2</strain>
    </source>
</reference>
<dbReference type="PROSITE" id="PS00023">
    <property type="entry name" value="FN2_1"/>
    <property type="match status" value="1"/>
</dbReference>
<keyword evidence="8" id="KW-0770">Synapse</keyword>
<dbReference type="InterPro" id="IPR000884">
    <property type="entry name" value="TSP1_rpt"/>
</dbReference>
<evidence type="ECO:0000256" key="9">
    <source>
        <dbReference type="ARBA" id="ARBA00023065"/>
    </source>
</evidence>
<keyword evidence="23" id="KW-1185">Reference proteome</keyword>
<keyword evidence="12 22" id="KW-0675">Receptor</keyword>
<dbReference type="SMART" id="SM00918">
    <property type="entry name" value="Lig_chan-Glu_bd"/>
    <property type="match status" value="1"/>
</dbReference>
<dbReference type="SUPFAM" id="SSF82895">
    <property type="entry name" value="TSP-1 type 1 repeat"/>
    <property type="match status" value="1"/>
</dbReference>
<dbReference type="InterPro" id="IPR001320">
    <property type="entry name" value="Iontro_rcpt_C"/>
</dbReference>
<evidence type="ECO:0000256" key="14">
    <source>
        <dbReference type="ARBA" id="ARBA00023257"/>
    </source>
</evidence>
<dbReference type="Pfam" id="PF00060">
    <property type="entry name" value="Lig_chan"/>
    <property type="match status" value="1"/>
</dbReference>
<keyword evidence="2" id="KW-0813">Transport</keyword>
<evidence type="ECO:0000256" key="17">
    <source>
        <dbReference type="ARBA" id="ARBA00034100"/>
    </source>
</evidence>
<dbReference type="Pfam" id="PF01094">
    <property type="entry name" value="ANF_receptor"/>
    <property type="match status" value="1"/>
</dbReference>
<keyword evidence="6" id="KW-0862">Zinc</keyword>
<evidence type="ECO:0000256" key="13">
    <source>
        <dbReference type="ARBA" id="ARBA00023180"/>
    </source>
</evidence>
<evidence type="ECO:0000256" key="12">
    <source>
        <dbReference type="ARBA" id="ARBA00023170"/>
    </source>
</evidence>
<dbReference type="SMART" id="SM00209">
    <property type="entry name" value="TSP1"/>
    <property type="match status" value="1"/>
</dbReference>
<dbReference type="InterPro" id="IPR015683">
    <property type="entry name" value="Ionotropic_Glu_rcpt"/>
</dbReference>
<feature type="compositionally biased region" description="Polar residues" evidence="19">
    <location>
        <begin position="1000"/>
        <end position="1022"/>
    </location>
</feature>
<dbReference type="InterPro" id="IPR028082">
    <property type="entry name" value="Peripla_BP_I"/>
</dbReference>
<keyword evidence="11" id="KW-1015">Disulfide bond</keyword>
<dbReference type="InterPro" id="IPR036383">
    <property type="entry name" value="TSP1_rpt_sf"/>
</dbReference>
<dbReference type="Gene3D" id="3.40.50.2300">
    <property type="match status" value="2"/>
</dbReference>
<comment type="caution">
    <text evidence="18">Lacks conserved residue(s) required for the propagation of feature annotation.</text>
</comment>
<evidence type="ECO:0000313" key="22">
    <source>
        <dbReference type="EMBL" id="KAK2558171.1"/>
    </source>
</evidence>
<feature type="region of interest" description="Disordered" evidence="19">
    <location>
        <begin position="987"/>
        <end position="1045"/>
    </location>
</feature>
<keyword evidence="13" id="KW-0325">Glycoprotein</keyword>
<evidence type="ECO:0000259" key="21">
    <source>
        <dbReference type="PROSITE" id="PS51092"/>
    </source>
</evidence>
<evidence type="ECO:0000256" key="3">
    <source>
        <dbReference type="ARBA" id="ARBA00022692"/>
    </source>
</evidence>
<feature type="transmembrane region" description="Helical" evidence="20">
    <location>
        <begin position="6"/>
        <end position="27"/>
    </location>
</feature>
<evidence type="ECO:0000256" key="11">
    <source>
        <dbReference type="ARBA" id="ARBA00023157"/>
    </source>
</evidence>
<dbReference type="GO" id="GO:0015276">
    <property type="term" value="F:ligand-gated monoatomic ion channel activity"/>
    <property type="evidence" value="ECO:0007669"/>
    <property type="project" value="InterPro"/>
</dbReference>
<dbReference type="GO" id="GO:0045211">
    <property type="term" value="C:postsynaptic membrane"/>
    <property type="evidence" value="ECO:0007669"/>
    <property type="project" value="UniProtKB-SubCell"/>
</dbReference>
<evidence type="ECO:0000313" key="23">
    <source>
        <dbReference type="Proteomes" id="UP001249851"/>
    </source>
</evidence>
<evidence type="ECO:0000256" key="2">
    <source>
        <dbReference type="ARBA" id="ARBA00022448"/>
    </source>
</evidence>
<evidence type="ECO:0000256" key="8">
    <source>
        <dbReference type="ARBA" id="ARBA00023018"/>
    </source>
</evidence>
<dbReference type="Gene3D" id="2.10.10.10">
    <property type="entry name" value="Fibronectin, type II, collagen-binding"/>
    <property type="match status" value="1"/>
</dbReference>
<dbReference type="PROSITE" id="PS51092">
    <property type="entry name" value="FN2_2"/>
    <property type="match status" value="1"/>
</dbReference>
<comment type="caution">
    <text evidence="22">The sequence shown here is derived from an EMBL/GenBank/DDBJ whole genome shotgun (WGS) entry which is preliminary data.</text>
</comment>
<reference evidence="22" key="2">
    <citation type="journal article" date="2023" name="Science">
        <title>Genomic signatures of disease resistance in endangered staghorn corals.</title>
        <authorList>
            <person name="Vollmer S.V."/>
            <person name="Selwyn J.D."/>
            <person name="Despard B.A."/>
            <person name="Roesel C.L."/>
        </authorList>
    </citation>
    <scope>NUCLEOTIDE SEQUENCE</scope>
    <source>
        <strain evidence="22">K2</strain>
    </source>
</reference>
<keyword evidence="5" id="KW-0677">Repeat</keyword>
<keyword evidence="15" id="KW-1071">Ligand-gated ion channel</keyword>
<feature type="transmembrane region" description="Helical" evidence="20">
    <location>
        <begin position="654"/>
        <end position="674"/>
    </location>
</feature>
<evidence type="ECO:0000256" key="19">
    <source>
        <dbReference type="SAM" id="MobiDB-lite"/>
    </source>
</evidence>
<keyword evidence="4" id="KW-0479">Metal-binding</keyword>
<dbReference type="InterPro" id="IPR036943">
    <property type="entry name" value="FN_type2_sf"/>
</dbReference>
<organism evidence="22 23">
    <name type="scientific">Acropora cervicornis</name>
    <name type="common">Staghorn coral</name>
    <dbReference type="NCBI Taxonomy" id="6130"/>
    <lineage>
        <taxon>Eukaryota</taxon>
        <taxon>Metazoa</taxon>
        <taxon>Cnidaria</taxon>
        <taxon>Anthozoa</taxon>
        <taxon>Hexacorallia</taxon>
        <taxon>Scleractinia</taxon>
        <taxon>Astrocoeniina</taxon>
        <taxon>Acroporidae</taxon>
        <taxon>Acropora</taxon>
    </lineage>
</organism>
<feature type="transmembrane region" description="Helical" evidence="20">
    <location>
        <begin position="624"/>
        <end position="642"/>
    </location>
</feature>
<comment type="subcellular location">
    <subcellularLocation>
        <location evidence="1">Membrane</location>
        <topology evidence="1">Multi-pass membrane protein</topology>
    </subcellularLocation>
    <subcellularLocation>
        <location evidence="17">Postsynaptic cell membrane</location>
    </subcellularLocation>
</comment>
<dbReference type="SMART" id="SM00059">
    <property type="entry name" value="FN2"/>
    <property type="match status" value="1"/>
</dbReference>
<evidence type="ECO:0000256" key="16">
    <source>
        <dbReference type="ARBA" id="ARBA00023303"/>
    </source>
</evidence>
<dbReference type="FunFam" id="3.40.190.10:FF:000009">
    <property type="entry name" value="Putative glutamate receptor ionotropic NMDA 2B"/>
    <property type="match status" value="1"/>
</dbReference>
<evidence type="ECO:0000256" key="18">
    <source>
        <dbReference type="PROSITE-ProRule" id="PRU00479"/>
    </source>
</evidence>
<dbReference type="Pfam" id="PF10613">
    <property type="entry name" value="Lig_chan-Glu_bd"/>
    <property type="match status" value="1"/>
</dbReference>
<name>A0AAD9QC46_ACRCE</name>
<feature type="compositionally biased region" description="Basic and acidic residues" evidence="19">
    <location>
        <begin position="1023"/>
        <end position="1032"/>
    </location>
</feature>
<dbReference type="Gene3D" id="2.20.100.10">
    <property type="entry name" value="Thrombospondin type-1 (TSP1) repeat"/>
    <property type="match status" value="1"/>
</dbReference>
<dbReference type="SUPFAM" id="SSF53822">
    <property type="entry name" value="Periplasmic binding protein-like I"/>
    <property type="match status" value="1"/>
</dbReference>
<sequence>MFWRSFAEYIASVNILFLLHFLTGIYVQKCKTSSVTNQSAIKIAFVLEDTQSEDQLKTAFDDFLKENNNYFYSVVGITVKWDRKDAPGSIWTEIEENLVNQNVTLVISFLPSSTNQLLVDALSKSIVPIIGIQSQREELYSNNKDEAMYVSMLPTEALHVRVFTDLMLEFEESRFACITTESSRNDSFFLHLSQYLSSNAPHGSATQCIILNSLLSIEEFSGHLEDIHASAVRVIVVHCNSDESSKILSLMKTLKMKILHHDFVWVFTDKAVGAEARHFPKGSIGILKTQETGNDRMLKMYLALLNDSVKLFAHALKHSVEELSHGENLKSLRQGRFLAFKRRLYREIINQSFTGKTGPVQFCSRGGRISFEFTIVKAQRTSEGGLHWCVMGHGYPEMTHDTRQHIFEPLLPGVLPRSRHLRIVSIDHNPFTVIHSVDYSSRLGTSCPFGTVPCGKYISSDRNLLGAGNEAKATKADSKIRRCCYGAMIDILMKLQELEEFTFDLNLVADGKYGSLDPDTNQMNGMIGDVYRGSADLALGLITITEQRSTYVEFTTPYMGTALTFLVKKTKSKINTFAESISDMRLTRSFSTDLWLMCFAAFFTVVVSVWLMERLYYHRNHKGSYLLPFEFIMYVYGNTFHVPLTNIQAKSFSVSFVMVVANFASLVLVSSYTANLLSSLITVDEGKVVSGIRDIKASSTMQLVEPSKGFTFGTLKDSSMEDFFRKSQNPRLRKIYENMKTHNVEHFADGAKKVLSGELTAFITESEAGYNDPNCSLKEDGIAFDLLGYAFALHKNSSWTTTLSRAIHKLKAEDTIRASRNFTVVKLMPPSSRSNDSKGSLVPQESNTGVMADQGSAFLGKEADSFRFHRPGFEHVPGKKDATFIERKTQTSGASGYELFNHPGWFMCHDPTNKLGLVARKLDIGSKEFLERCLYMVVAVTPNPTKKVTANQAPTARTNIQEITGDISSALSTENLSKGLNVKNGNKSEVRINDDAQNAGKVNTTLSKTPQLESLTNSTSDKNNSESKRKYEFSSNKTVGGSANQTVPTQKLNAEKIVNNTQVTIASQNALKMNLSISNKTNIMASHPEQILVHHNKNPQIGWSKTIPSDSEPAKAETAALHIQNTLLGAFTAAKQQAISRNSTMANGIGEIAGKVSYQTQNGGSTVLMQNHNSFNFPNEENRTVNSAANGSRQFNQQPIRPNSLNQGYKFLAMTNRDPARAQQALPGRQFAQLSAKAAAFVNTALKNQRNPARTRSMRPQRTKGVGLPYGQQQRLKRPLNYYKLQMSPQTRLRTPNTITAPAYSAQGRPLINPAGLTTTVQQAQYKYKQPPLTNSGFKYPPGSWGGMTTVGGQTSVGDNKAFQNYRPTRPFEEKTAAKLEHDMSDKTPDKHDKCISLKFINKIRKPIKLVSSMKLGGYLITAETFKLKTIFKHPRKHHHVILYARDADDIDNEVLLNNNNAIAVTPGGCDLPFRSVLLSHHGQISNIEIERLREEDEYTVSMEAFKKASHDKGDENLSQWTAFGACAATCGRSIQTRTRMCKTDKICKEPTIQSRTCIQTPCPRETCTKTFTGKCCALPFVFRGAAVNRCLIDPKTNRSWCAVTPNFDTEKRWGYCQGSGSNFEKVAPVLRSFLPGSSRQLTPLPSQCSEACARICMSWCPQHCCIRTLQG</sequence>
<dbReference type="SUPFAM" id="SSF53850">
    <property type="entry name" value="Periplasmic binding protein-like II"/>
    <property type="match status" value="1"/>
</dbReference>
<accession>A0AAD9QC46</accession>
<gene>
    <name evidence="22" type="ORF">P5673_019285</name>
</gene>
<keyword evidence="7 20" id="KW-1133">Transmembrane helix</keyword>